<dbReference type="GO" id="GO:0009071">
    <property type="term" value="P:serine family amino acid catabolic process"/>
    <property type="evidence" value="ECO:0007669"/>
    <property type="project" value="TreeGrafter"/>
</dbReference>
<dbReference type="PANTHER" id="PTHR42690:SF1">
    <property type="entry name" value="THREONINE SYNTHASE-LIKE 2"/>
    <property type="match status" value="1"/>
</dbReference>
<evidence type="ECO:0000313" key="10">
    <source>
        <dbReference type="Proteomes" id="UP000005408"/>
    </source>
</evidence>
<comment type="cofactor">
    <cofactor evidence="1 6">
        <name>pyridoxal 5'-phosphate</name>
        <dbReference type="ChEBI" id="CHEBI:597326"/>
    </cofactor>
</comment>
<reference evidence="9" key="1">
    <citation type="submission" date="2022-08" db="UniProtKB">
        <authorList>
            <consortium name="EnsemblMetazoa"/>
        </authorList>
    </citation>
    <scope>IDENTIFICATION</scope>
    <source>
        <strain evidence="9">05x7-T-G4-1.051#20</strain>
    </source>
</reference>
<keyword evidence="10" id="KW-1185">Reference proteome</keyword>
<organism evidence="9 10">
    <name type="scientific">Magallana gigas</name>
    <name type="common">Pacific oyster</name>
    <name type="synonym">Crassostrea gigas</name>
    <dbReference type="NCBI Taxonomy" id="29159"/>
    <lineage>
        <taxon>Eukaryota</taxon>
        <taxon>Metazoa</taxon>
        <taxon>Spiralia</taxon>
        <taxon>Lophotrochozoa</taxon>
        <taxon>Mollusca</taxon>
        <taxon>Bivalvia</taxon>
        <taxon>Autobranchia</taxon>
        <taxon>Pteriomorphia</taxon>
        <taxon>Ostreida</taxon>
        <taxon>Ostreoidea</taxon>
        <taxon>Ostreidae</taxon>
        <taxon>Magallana</taxon>
    </lineage>
</organism>
<dbReference type="InterPro" id="IPR004450">
    <property type="entry name" value="Thr_synthase-like"/>
</dbReference>
<feature type="domain" description="Tryptophan synthase beta chain-like PALP" evidence="7">
    <location>
        <begin position="119"/>
        <end position="428"/>
    </location>
</feature>
<dbReference type="InterPro" id="IPR036052">
    <property type="entry name" value="TrpB-like_PALP_sf"/>
</dbReference>
<dbReference type="FunFam" id="3.40.50.1100:FF:000047">
    <property type="entry name" value="Threonine synthase like 2"/>
    <property type="match status" value="1"/>
</dbReference>
<evidence type="ECO:0000256" key="6">
    <source>
        <dbReference type="PIRSR" id="PIRSR604450-51"/>
    </source>
</evidence>
<dbReference type="InterPro" id="IPR051166">
    <property type="entry name" value="Threonine_Synthase"/>
</dbReference>
<proteinExistence type="inferred from homology"/>
<evidence type="ECO:0000256" key="1">
    <source>
        <dbReference type="ARBA" id="ARBA00001933"/>
    </source>
</evidence>
<keyword evidence="4 6" id="KW-0663">Pyridoxal phosphate</keyword>
<feature type="domain" description="Threonine synthase N-terminal" evidence="8">
    <location>
        <begin position="18"/>
        <end position="97"/>
    </location>
</feature>
<evidence type="ECO:0000256" key="2">
    <source>
        <dbReference type="ARBA" id="ARBA00005517"/>
    </source>
</evidence>
<keyword evidence="5" id="KW-0456">Lyase</keyword>
<dbReference type="Pfam" id="PF00291">
    <property type="entry name" value="PALP"/>
    <property type="match status" value="1"/>
</dbReference>
<comment type="similarity">
    <text evidence="2">Belongs to the threonine synthase family.</text>
</comment>
<dbReference type="PANTHER" id="PTHR42690">
    <property type="entry name" value="THREONINE SYNTHASE FAMILY MEMBER"/>
    <property type="match status" value="1"/>
</dbReference>
<evidence type="ECO:0000259" key="7">
    <source>
        <dbReference type="Pfam" id="PF00291"/>
    </source>
</evidence>
<dbReference type="SUPFAM" id="SSF53686">
    <property type="entry name" value="Tryptophan synthase beta subunit-like PLP-dependent enzymes"/>
    <property type="match status" value="1"/>
</dbReference>
<evidence type="ECO:0000256" key="4">
    <source>
        <dbReference type="ARBA" id="ARBA00022898"/>
    </source>
</evidence>
<protein>
    <recommendedName>
        <fullName evidence="3">Threonine synthase-like 2</fullName>
    </recommendedName>
</protein>
<feature type="modified residue" description="N6-(pyridoxal phosphate)lysine" evidence="6">
    <location>
        <position position="129"/>
    </location>
</feature>
<evidence type="ECO:0000256" key="3">
    <source>
        <dbReference type="ARBA" id="ARBA00021942"/>
    </source>
</evidence>
<dbReference type="Pfam" id="PF14821">
    <property type="entry name" value="Thr_synth_N"/>
    <property type="match status" value="1"/>
</dbReference>
<dbReference type="CDD" id="cd01560">
    <property type="entry name" value="Thr-synth_2"/>
    <property type="match status" value="1"/>
</dbReference>
<dbReference type="GO" id="GO:0046360">
    <property type="term" value="P:2-oxobutyrate biosynthetic process"/>
    <property type="evidence" value="ECO:0007669"/>
    <property type="project" value="TreeGrafter"/>
</dbReference>
<dbReference type="InterPro" id="IPR037158">
    <property type="entry name" value="Thr_synth_N_sf"/>
</dbReference>
<dbReference type="AlphaFoldDB" id="A0A8W8IIC7"/>
<name>A0A8W8IIC7_MAGGI</name>
<dbReference type="InterPro" id="IPR029144">
    <property type="entry name" value="Thr_synth_N"/>
</dbReference>
<evidence type="ECO:0000256" key="5">
    <source>
        <dbReference type="ARBA" id="ARBA00023239"/>
    </source>
</evidence>
<dbReference type="GO" id="GO:0016829">
    <property type="term" value="F:lyase activity"/>
    <property type="evidence" value="ECO:0007669"/>
    <property type="project" value="UniProtKB-KW"/>
</dbReference>
<dbReference type="Proteomes" id="UP000005408">
    <property type="component" value="Unassembled WGS sequence"/>
</dbReference>
<dbReference type="InterPro" id="IPR001926">
    <property type="entry name" value="TrpB-like_PALP"/>
</dbReference>
<dbReference type="GO" id="GO:0030170">
    <property type="term" value="F:pyridoxal phosphate binding"/>
    <property type="evidence" value="ECO:0007669"/>
    <property type="project" value="TreeGrafter"/>
</dbReference>
<dbReference type="EnsemblMetazoa" id="G14223.7">
    <property type="protein sequence ID" value="G14223.7:cds"/>
    <property type="gene ID" value="G14223"/>
</dbReference>
<dbReference type="NCBIfam" id="TIGR00260">
    <property type="entry name" value="thrC"/>
    <property type="match status" value="1"/>
</dbReference>
<dbReference type="FunFam" id="3.90.1380.10:FF:000003">
    <property type="entry name" value="THR4p Threonine synthase"/>
    <property type="match status" value="1"/>
</dbReference>
<dbReference type="Gene3D" id="3.90.1380.10">
    <property type="entry name" value="Threonine synthase, N-terminal domain"/>
    <property type="match status" value="1"/>
</dbReference>
<sequence>MTECTITTRKEDSTFTMKYKSTRGDVTGRTFEEALFTGYAADGGLILPETIPKIDAKELKSWAKLSYVELAKKIVPLFVGEDEIPTSDLSDIIDKAFSRFSVPEVSPIKRLPDGLNVMELFHGPTWSFKDLALSCVGQFIPYFLSKRKKHFNIIVGTSGDTGSSAIEAVRGQKWIDIVVLLPKGRCSQIQELQMTTVIEDNVHVYRVDGSSDDLDAPIKLCFRDNTFTKRHNLSSINSINWARIMVQTVHYIYAYLQMCPSCDKIVQVVVPTGALGNITSGIIAREMGVQLEFVCAVTQNDVVARTIQTGNYAIADHVIETLAPAMDIQIPYNMERIWYVLTGGDCKLIKKLMTEFEETGNVMVPKEITEALQKVVADTFVATDDVIRRTMKRTWDAHEYLVCPHTATGVAYHYQQLQKNPEEKKARIIIATASVIKFEEALQSAAIPFTRDPRVSKLFESKQRYKDMKKEDNWLEMLQDKIEDIDRNRTKE</sequence>
<evidence type="ECO:0000313" key="9">
    <source>
        <dbReference type="EnsemblMetazoa" id="G14223.7:cds"/>
    </source>
</evidence>
<dbReference type="Gene3D" id="3.40.50.1100">
    <property type="match status" value="2"/>
</dbReference>
<evidence type="ECO:0000259" key="8">
    <source>
        <dbReference type="Pfam" id="PF14821"/>
    </source>
</evidence>
<accession>A0A8W8IIC7</accession>